<sequence length="719" mass="80757">MNPVHYLLEKKKRNRTSFKSYVDDPSIASIGIAATSNLSQTQPQEQIEELYEPIGSTGIPDPKLLPGEIEIAKAHCVLRFNPLAGHAGGSGSTGVLVITNFKVSFMTAGSTEQHATYQGQQNNLVGNDDIALTNVESVFQVTGGKLRRLAPGSSVYSSVEAIQLHCKDFRIVTFSFKLCRNKENQSRAIVNTILHYAFPARVALLFGFDFRKRIAPFTSLPLYRVATDWSKELANVPTKVKWRVASCNEAFRISESLPAHFVVPATVSDDLLRCVAANFNQKRVLVWSWTSAKDISLLRMSTLQVETPESESQLNSILREVRSTHPKNKRAQVHELHRCCPTVREIQDSYYKLRELCMPESVKQFWSQDERWLSNLEASQWLTYVRQCLKAAVHVCDVIISKQLSVVLQEPGDRDLNCIVSCLVQLLQEPRFRSLHGFQCLIQREWVVMGHPFFSRLCHLRNMDERKGPVFLLFLDCVWQLTQQFPAAFEFTETYLTTLWDSTHLGLFETFLFDSEADRQRALREQQVKLMCVWDWPRQFGREDLSLFRNPLYVARREMEVAAAAGGTRQAAPAGGLDASASAASVRLWRQCYLRWVPLANIVGGGAPSSYLQQCILAGEAIHLRDQLDVLTQVAPVARRQDADLFFGCAQQHGDSSPGAGFTSAFPFNSSVAMSVSGMSDRQVALSTPPLSAFVKHSSLANIELLEDDLQDCVADMRL</sequence>
<dbReference type="SUPFAM" id="SSF50729">
    <property type="entry name" value="PH domain-like"/>
    <property type="match status" value="1"/>
</dbReference>
<dbReference type="Proteomes" id="UP000695022">
    <property type="component" value="Unplaced"/>
</dbReference>
<reference evidence="4" key="1">
    <citation type="submission" date="2025-08" db="UniProtKB">
        <authorList>
            <consortium name="RefSeq"/>
        </authorList>
    </citation>
    <scope>IDENTIFICATION</scope>
</reference>
<dbReference type="PANTHER" id="PTHR10807:SF110">
    <property type="entry name" value="FI17948P1"/>
    <property type="match status" value="1"/>
</dbReference>
<evidence type="ECO:0000313" key="4">
    <source>
        <dbReference type="RefSeq" id="XP_014669394.1"/>
    </source>
</evidence>
<proteinExistence type="inferred from homology"/>
<dbReference type="RefSeq" id="XP_014669394.1">
    <property type="nucleotide sequence ID" value="XM_014813908.1"/>
</dbReference>
<evidence type="ECO:0000259" key="2">
    <source>
        <dbReference type="PROSITE" id="PS51339"/>
    </source>
</evidence>
<dbReference type="InterPro" id="IPR030564">
    <property type="entry name" value="Myotubularin"/>
</dbReference>
<dbReference type="Gene3D" id="2.30.29.30">
    <property type="entry name" value="Pleckstrin-homology domain (PH domain)/Phosphotyrosine-binding domain (PTB)"/>
    <property type="match status" value="1"/>
</dbReference>
<name>A0ABM1EB23_PRICU</name>
<accession>A0ABM1EB23</accession>
<dbReference type="InterPro" id="IPR010569">
    <property type="entry name" value="Myotubularin-like_Pase_dom"/>
</dbReference>
<dbReference type="CDD" id="cd14537">
    <property type="entry name" value="PTP-MTMR10-like"/>
    <property type="match status" value="1"/>
</dbReference>
<dbReference type="GeneID" id="106810528"/>
<feature type="domain" description="Myotubularin phosphatase" evidence="2">
    <location>
        <begin position="219"/>
        <end position="593"/>
    </location>
</feature>
<evidence type="ECO:0000313" key="3">
    <source>
        <dbReference type="Proteomes" id="UP000695022"/>
    </source>
</evidence>
<dbReference type="PROSITE" id="PS51339">
    <property type="entry name" value="PPASE_MYOTUBULARIN"/>
    <property type="match status" value="1"/>
</dbReference>
<dbReference type="InterPro" id="IPR011993">
    <property type="entry name" value="PH-like_dom_sf"/>
</dbReference>
<dbReference type="InterPro" id="IPR022587">
    <property type="entry name" value="MTMR12-like_C"/>
</dbReference>
<dbReference type="PANTHER" id="PTHR10807">
    <property type="entry name" value="MYOTUBULARIN-RELATED"/>
    <property type="match status" value="1"/>
</dbReference>
<comment type="similarity">
    <text evidence="1">Belongs to the protein-tyrosine phosphatase family. Non-receptor class myotubularin subfamily.</text>
</comment>
<protein>
    <submittedName>
        <fullName evidence="4">Myotubularin-related protein 10-like</fullName>
    </submittedName>
</protein>
<dbReference type="Pfam" id="PF06602">
    <property type="entry name" value="Myotub-related"/>
    <property type="match status" value="2"/>
</dbReference>
<dbReference type="SUPFAM" id="SSF52799">
    <property type="entry name" value="(Phosphotyrosine protein) phosphatases II"/>
    <property type="match status" value="1"/>
</dbReference>
<gene>
    <name evidence="4" type="primary">LOC106810528</name>
</gene>
<keyword evidence="3" id="KW-1185">Reference proteome</keyword>
<dbReference type="Pfam" id="PF12578">
    <property type="entry name" value="3-PAP"/>
    <property type="match status" value="1"/>
</dbReference>
<dbReference type="InterPro" id="IPR029021">
    <property type="entry name" value="Prot-tyrosine_phosphatase-like"/>
</dbReference>
<organism evidence="3 4">
    <name type="scientific">Priapulus caudatus</name>
    <name type="common">Priapulid worm</name>
    <dbReference type="NCBI Taxonomy" id="37621"/>
    <lineage>
        <taxon>Eukaryota</taxon>
        <taxon>Metazoa</taxon>
        <taxon>Ecdysozoa</taxon>
        <taxon>Scalidophora</taxon>
        <taxon>Priapulida</taxon>
        <taxon>Priapulimorpha</taxon>
        <taxon>Priapulimorphida</taxon>
        <taxon>Priapulidae</taxon>
        <taxon>Priapulus</taxon>
    </lineage>
</organism>
<evidence type="ECO:0000256" key="1">
    <source>
        <dbReference type="ARBA" id="ARBA00007471"/>
    </source>
</evidence>